<evidence type="ECO:0000256" key="1">
    <source>
        <dbReference type="ARBA" id="ARBA00013260"/>
    </source>
</evidence>
<comment type="caution">
    <text evidence="4">The sequence shown here is derived from an EMBL/GenBank/DDBJ whole genome shotgun (WGS) entry which is preliminary data.</text>
</comment>
<dbReference type="GO" id="GO:0004045">
    <property type="term" value="F:peptidyl-tRNA hydrolase activity"/>
    <property type="evidence" value="ECO:0007669"/>
    <property type="project" value="UniProtKB-EC"/>
</dbReference>
<organism evidence="4">
    <name type="scientific">marine sediment metagenome</name>
    <dbReference type="NCBI Taxonomy" id="412755"/>
    <lineage>
        <taxon>unclassified sequences</taxon>
        <taxon>metagenomes</taxon>
        <taxon>ecological metagenomes</taxon>
    </lineage>
</organism>
<dbReference type="AlphaFoldDB" id="A0A0F9P465"/>
<dbReference type="InterPro" id="IPR023476">
    <property type="entry name" value="Pep_tRNA_hydro_II_dom_sf"/>
</dbReference>
<comment type="catalytic activity">
    <reaction evidence="3">
        <text>an N-acyl-L-alpha-aminoacyl-tRNA + H2O = an N-acyl-L-amino acid + a tRNA + H(+)</text>
        <dbReference type="Rhea" id="RHEA:54448"/>
        <dbReference type="Rhea" id="RHEA-COMP:10123"/>
        <dbReference type="Rhea" id="RHEA-COMP:13883"/>
        <dbReference type="ChEBI" id="CHEBI:15377"/>
        <dbReference type="ChEBI" id="CHEBI:15378"/>
        <dbReference type="ChEBI" id="CHEBI:59874"/>
        <dbReference type="ChEBI" id="CHEBI:78442"/>
        <dbReference type="ChEBI" id="CHEBI:138191"/>
        <dbReference type="EC" id="3.1.1.29"/>
    </reaction>
</comment>
<dbReference type="Gene3D" id="3.40.1490.10">
    <property type="entry name" value="Bit1"/>
    <property type="match status" value="1"/>
</dbReference>
<name>A0A0F9P465_9ZZZZ</name>
<evidence type="ECO:0000256" key="3">
    <source>
        <dbReference type="ARBA" id="ARBA00048707"/>
    </source>
</evidence>
<protein>
    <recommendedName>
        <fullName evidence="1">peptidyl-tRNA hydrolase</fullName>
        <ecNumber evidence="1">3.1.1.29</ecNumber>
    </recommendedName>
</protein>
<gene>
    <name evidence="4" type="ORF">LCGC14_0890840</name>
</gene>
<evidence type="ECO:0000256" key="2">
    <source>
        <dbReference type="ARBA" id="ARBA00022801"/>
    </source>
</evidence>
<dbReference type="EMBL" id="LAZR01002851">
    <property type="protein sequence ID" value="KKN24844.1"/>
    <property type="molecule type" value="Genomic_DNA"/>
</dbReference>
<keyword evidence="2" id="KW-0378">Hydrolase</keyword>
<reference evidence="4" key="1">
    <citation type="journal article" date="2015" name="Nature">
        <title>Complex archaea that bridge the gap between prokaryotes and eukaryotes.</title>
        <authorList>
            <person name="Spang A."/>
            <person name="Saw J.H."/>
            <person name="Jorgensen S.L."/>
            <person name="Zaremba-Niedzwiedzka K."/>
            <person name="Martijn J."/>
            <person name="Lind A.E."/>
            <person name="van Eijk R."/>
            <person name="Schleper C."/>
            <person name="Guy L."/>
            <person name="Ettema T.J."/>
        </authorList>
    </citation>
    <scope>NUCLEOTIDE SEQUENCE</scope>
</reference>
<dbReference type="SUPFAM" id="SSF102462">
    <property type="entry name" value="Peptidyl-tRNA hydrolase II"/>
    <property type="match status" value="1"/>
</dbReference>
<evidence type="ECO:0000313" key="4">
    <source>
        <dbReference type="EMBL" id="KKN24844.1"/>
    </source>
</evidence>
<accession>A0A0F9P465</accession>
<proteinExistence type="predicted"/>
<dbReference type="InterPro" id="IPR002833">
    <property type="entry name" value="PTH2"/>
</dbReference>
<dbReference type="EC" id="3.1.1.29" evidence="1"/>
<sequence length="150" mass="16602">MTNIESDISPVLYILMRNDLASMNAGKGMAQASHASNAFWKHMNDTYFDLLEDDDAVGLEIARLANIWQLETEQGFGTVLVLGVNEIEMRTAVDVANRLEFPAAVIHDPTYPLVDGDFCHFLPLDTCAYIFGDKNDPVLGAIVSNFNLHP</sequence>
<dbReference type="Pfam" id="PF01981">
    <property type="entry name" value="PTH2"/>
    <property type="match status" value="1"/>
</dbReference>